<feature type="region of interest" description="Disordered" evidence="1">
    <location>
        <begin position="1"/>
        <end position="82"/>
    </location>
</feature>
<evidence type="ECO:0000313" key="2">
    <source>
        <dbReference type="EMBL" id="EJK68287.1"/>
    </source>
</evidence>
<feature type="compositionally biased region" description="Basic and acidic residues" evidence="1">
    <location>
        <begin position="177"/>
        <end position="193"/>
    </location>
</feature>
<organism evidence="2 3">
    <name type="scientific">Thalassiosira oceanica</name>
    <name type="common">Marine diatom</name>
    <dbReference type="NCBI Taxonomy" id="159749"/>
    <lineage>
        <taxon>Eukaryota</taxon>
        <taxon>Sar</taxon>
        <taxon>Stramenopiles</taxon>
        <taxon>Ochrophyta</taxon>
        <taxon>Bacillariophyta</taxon>
        <taxon>Coscinodiscophyceae</taxon>
        <taxon>Thalassiosirophycidae</taxon>
        <taxon>Thalassiosirales</taxon>
        <taxon>Thalassiosiraceae</taxon>
        <taxon>Thalassiosira</taxon>
    </lineage>
</organism>
<feature type="compositionally biased region" description="Basic residues" evidence="1">
    <location>
        <begin position="167"/>
        <end position="176"/>
    </location>
</feature>
<reference evidence="2 3" key="1">
    <citation type="journal article" date="2012" name="Genome Biol.">
        <title>Genome and low-iron response of an oceanic diatom adapted to chronic iron limitation.</title>
        <authorList>
            <person name="Lommer M."/>
            <person name="Specht M."/>
            <person name="Roy A.S."/>
            <person name="Kraemer L."/>
            <person name="Andreson R."/>
            <person name="Gutowska M.A."/>
            <person name="Wolf J."/>
            <person name="Bergner S.V."/>
            <person name="Schilhabel M.B."/>
            <person name="Klostermeier U.C."/>
            <person name="Beiko R.G."/>
            <person name="Rosenstiel P."/>
            <person name="Hippler M."/>
            <person name="Laroche J."/>
        </authorList>
    </citation>
    <scope>NUCLEOTIDE SEQUENCE [LARGE SCALE GENOMIC DNA]</scope>
    <source>
        <strain evidence="2 3">CCMP1005</strain>
    </source>
</reference>
<protein>
    <submittedName>
        <fullName evidence="2">Uncharacterized protein</fullName>
    </submittedName>
</protein>
<accession>K0TCS3</accession>
<feature type="compositionally biased region" description="Low complexity" evidence="1">
    <location>
        <begin position="154"/>
        <end position="166"/>
    </location>
</feature>
<feature type="region of interest" description="Disordered" evidence="1">
    <location>
        <begin position="441"/>
        <end position="469"/>
    </location>
</feature>
<evidence type="ECO:0000256" key="1">
    <source>
        <dbReference type="SAM" id="MobiDB-lite"/>
    </source>
</evidence>
<feature type="region of interest" description="Disordered" evidence="1">
    <location>
        <begin position="365"/>
        <end position="392"/>
    </location>
</feature>
<feature type="compositionally biased region" description="Basic residues" evidence="1">
    <location>
        <begin position="10"/>
        <end position="30"/>
    </location>
</feature>
<keyword evidence="3" id="KW-1185">Reference proteome</keyword>
<sequence>MLPPTSSAPRRARGAVRRRGGGGRPRRRRAPSPGGETPAAWATHRSTMDRLESPSGRALRRRRQRGPGALGSPSPSKIPIAVVNGKVGVGGAEKGRRSGADPETFETPACTIAVCVESPPHGGQERKRKPLLMRTTLSGGQGQTSRQSRETHGAPRSRPAARPAGTRPRRGGRRRRREPDLRRADALGRRDPYPKPAGAEEDPLAHSRRHPTSHALVETTVGVLPPRPSRPDHERVAPVSGRGVRGGEQRERERGGGGHRWTYCARPSASRPTSWTISLMHEQEGPAGPPTRTRRTARPRVRSEGPRGAAPVRLGGQLRAGRGGRRRPRGRRAVEVAVTARYWTPSRADTPPPAQDVHLIPQATIGAELSRVPREPQFSGPWRSRPAENRSRGAPYPLEIVIARQNAAVVPPVVAVSPPRVERRPDDGGLALAASAAAVISPGKTRAAAGEDDTVPRPPDSPRRRHRPP</sequence>
<name>K0TCS3_THAOC</name>
<feature type="region of interest" description="Disordered" evidence="1">
    <location>
        <begin position="116"/>
        <end position="333"/>
    </location>
</feature>
<dbReference type="AlphaFoldDB" id="K0TCS3"/>
<comment type="caution">
    <text evidence="2">The sequence shown here is derived from an EMBL/GenBank/DDBJ whole genome shotgun (WGS) entry which is preliminary data.</text>
</comment>
<dbReference type="eggNOG" id="ENOG502SCPK">
    <property type="taxonomic scope" value="Eukaryota"/>
</dbReference>
<feature type="compositionally biased region" description="Polar residues" evidence="1">
    <location>
        <begin position="135"/>
        <end position="146"/>
    </location>
</feature>
<feature type="compositionally biased region" description="Basic and acidic residues" evidence="1">
    <location>
        <begin position="245"/>
        <end position="256"/>
    </location>
</feature>
<feature type="compositionally biased region" description="Basic residues" evidence="1">
    <location>
        <begin position="322"/>
        <end position="331"/>
    </location>
</feature>
<proteinExistence type="predicted"/>
<gene>
    <name evidence="2" type="ORF">THAOC_10547</name>
</gene>
<dbReference type="Proteomes" id="UP000266841">
    <property type="component" value="Unassembled WGS sequence"/>
</dbReference>
<dbReference type="EMBL" id="AGNL01011611">
    <property type="protein sequence ID" value="EJK68287.1"/>
    <property type="molecule type" value="Genomic_DNA"/>
</dbReference>
<evidence type="ECO:0000313" key="3">
    <source>
        <dbReference type="Proteomes" id="UP000266841"/>
    </source>
</evidence>